<dbReference type="Pfam" id="PF01025">
    <property type="entry name" value="GrpE"/>
    <property type="match status" value="1"/>
</dbReference>
<dbReference type="InterPro" id="IPR013805">
    <property type="entry name" value="GrpE_CC"/>
</dbReference>
<dbReference type="PRINTS" id="PR00773">
    <property type="entry name" value="GRPEPROTEIN"/>
</dbReference>
<dbReference type="HAMAP" id="MF_01151">
    <property type="entry name" value="GrpE"/>
    <property type="match status" value="1"/>
</dbReference>
<evidence type="ECO:0000256" key="2">
    <source>
        <dbReference type="ARBA" id="ARBA00009054"/>
    </source>
</evidence>
<evidence type="ECO:0000256" key="6">
    <source>
        <dbReference type="ARBA" id="ARBA00023186"/>
    </source>
</evidence>
<dbReference type="GO" id="GO:0051087">
    <property type="term" value="F:protein-folding chaperone binding"/>
    <property type="evidence" value="ECO:0007669"/>
    <property type="project" value="InterPro"/>
</dbReference>
<evidence type="ECO:0000256" key="9">
    <source>
        <dbReference type="ARBA" id="ARBA00076414"/>
    </source>
</evidence>
<name>A0A1T4RUJ0_9FIRM</name>
<keyword evidence="4 10" id="KW-0963">Cytoplasm</keyword>
<evidence type="ECO:0000256" key="7">
    <source>
        <dbReference type="ARBA" id="ARBA00053401"/>
    </source>
</evidence>
<organism evidence="15 16">
    <name type="scientific">Carboxydocella sporoproducens DSM 16521</name>
    <dbReference type="NCBI Taxonomy" id="1121270"/>
    <lineage>
        <taxon>Bacteria</taxon>
        <taxon>Bacillati</taxon>
        <taxon>Bacillota</taxon>
        <taxon>Clostridia</taxon>
        <taxon>Eubacteriales</taxon>
        <taxon>Clostridiales Family XVI. Incertae Sedis</taxon>
        <taxon>Carboxydocella</taxon>
    </lineage>
</organism>
<dbReference type="RefSeq" id="WP_242952068.1">
    <property type="nucleotide sequence ID" value="NZ_FUXM01000036.1"/>
</dbReference>
<dbReference type="GO" id="GO:0051082">
    <property type="term" value="F:unfolded protein binding"/>
    <property type="evidence" value="ECO:0007669"/>
    <property type="project" value="TreeGrafter"/>
</dbReference>
<dbReference type="InterPro" id="IPR000740">
    <property type="entry name" value="GrpE"/>
</dbReference>
<keyword evidence="13" id="KW-0175">Coiled coil</keyword>
<dbReference type="AlphaFoldDB" id="A0A1T4RUJ0"/>
<evidence type="ECO:0000256" key="11">
    <source>
        <dbReference type="RuleBase" id="RU000639"/>
    </source>
</evidence>
<protein>
    <recommendedName>
        <fullName evidence="8 10">Protein GrpE</fullName>
    </recommendedName>
    <alternativeName>
        <fullName evidence="9 10">HSP-70 cofactor</fullName>
    </alternativeName>
</protein>
<comment type="subcellular location">
    <subcellularLocation>
        <location evidence="1 10">Cytoplasm</location>
    </subcellularLocation>
</comment>
<accession>A0A1T4RUJ0</accession>
<evidence type="ECO:0000256" key="13">
    <source>
        <dbReference type="SAM" id="Coils"/>
    </source>
</evidence>
<evidence type="ECO:0000256" key="5">
    <source>
        <dbReference type="ARBA" id="ARBA00023016"/>
    </source>
</evidence>
<dbReference type="GO" id="GO:0005737">
    <property type="term" value="C:cytoplasm"/>
    <property type="evidence" value="ECO:0007669"/>
    <property type="project" value="UniProtKB-SubCell"/>
</dbReference>
<evidence type="ECO:0000256" key="8">
    <source>
        <dbReference type="ARBA" id="ARBA00072274"/>
    </source>
</evidence>
<dbReference type="SUPFAM" id="SSF58014">
    <property type="entry name" value="Coiled-coil domain of nucleotide exchange factor GrpE"/>
    <property type="match status" value="1"/>
</dbReference>
<dbReference type="NCBIfam" id="NF010738">
    <property type="entry name" value="PRK14140.1"/>
    <property type="match status" value="1"/>
</dbReference>
<evidence type="ECO:0000256" key="4">
    <source>
        <dbReference type="ARBA" id="ARBA00022490"/>
    </source>
</evidence>
<keyword evidence="5 10" id="KW-0346">Stress response</keyword>
<keyword evidence="16" id="KW-1185">Reference proteome</keyword>
<comment type="function">
    <text evidence="7 10 11">Participates actively in the response to hyperosmotic and heat shock by preventing the aggregation of stress-denatured proteins, in association with DnaK and GrpE. It is the nucleotide exchange factor for DnaK and may function as a thermosensor. Unfolded proteins bind initially to DnaJ; upon interaction with the DnaJ-bound protein, DnaK hydrolyzes its bound ATP, resulting in the formation of a stable complex. GrpE releases ADP from DnaK; ATP binding to DnaK triggers the release of the substrate protein, thus completing the reaction cycle. Several rounds of ATP-dependent interactions between DnaJ, DnaK and GrpE are required for fully efficient folding.</text>
</comment>
<feature type="compositionally biased region" description="Low complexity" evidence="14">
    <location>
        <begin position="15"/>
        <end position="33"/>
    </location>
</feature>
<evidence type="ECO:0000256" key="1">
    <source>
        <dbReference type="ARBA" id="ARBA00004496"/>
    </source>
</evidence>
<dbReference type="PANTHER" id="PTHR21237">
    <property type="entry name" value="GRPE PROTEIN"/>
    <property type="match status" value="1"/>
</dbReference>
<dbReference type="CDD" id="cd00446">
    <property type="entry name" value="GrpE"/>
    <property type="match status" value="1"/>
</dbReference>
<comment type="similarity">
    <text evidence="2 10 12">Belongs to the GrpE family.</text>
</comment>
<dbReference type="GO" id="GO:0042803">
    <property type="term" value="F:protein homodimerization activity"/>
    <property type="evidence" value="ECO:0007669"/>
    <property type="project" value="InterPro"/>
</dbReference>
<feature type="region of interest" description="Disordered" evidence="14">
    <location>
        <begin position="1"/>
        <end position="33"/>
    </location>
</feature>
<dbReference type="SUPFAM" id="SSF51064">
    <property type="entry name" value="Head domain of nucleotide exchange factor GrpE"/>
    <property type="match status" value="1"/>
</dbReference>
<evidence type="ECO:0000256" key="14">
    <source>
        <dbReference type="SAM" id="MobiDB-lite"/>
    </source>
</evidence>
<gene>
    <name evidence="10" type="primary">grpE</name>
    <name evidence="15" type="ORF">SAMN02745885_02276</name>
</gene>
<reference evidence="16" key="1">
    <citation type="submission" date="2017-02" db="EMBL/GenBank/DDBJ databases">
        <authorList>
            <person name="Varghese N."/>
            <person name="Submissions S."/>
        </authorList>
    </citation>
    <scope>NUCLEOTIDE SEQUENCE [LARGE SCALE GENOMIC DNA]</scope>
    <source>
        <strain evidence="16">DSM 16521</strain>
    </source>
</reference>
<evidence type="ECO:0000313" key="15">
    <source>
        <dbReference type="EMBL" id="SKA19639.1"/>
    </source>
</evidence>
<dbReference type="InterPro" id="IPR009012">
    <property type="entry name" value="GrpE_head"/>
</dbReference>
<sequence length="184" mass="21120">MTQMEEDKKMEANEQEPAGAGAAQEQTQEPGQLEQLQQRINQLEQQLAEEKNARLRALADLENFRRRARQEREELLKYEAEGLITALLPVIDNFERALAATGEEGQLRQGVEMIYRQLMEVLTRAGLIPMECQGQEFDPHLHQAVMQVPTEEQPENTIVDVYQKGYYLKDKVIRPAMVTVAVRN</sequence>
<feature type="compositionally biased region" description="Basic and acidic residues" evidence="14">
    <location>
        <begin position="1"/>
        <end position="12"/>
    </location>
</feature>
<evidence type="ECO:0000313" key="16">
    <source>
        <dbReference type="Proteomes" id="UP000189933"/>
    </source>
</evidence>
<dbReference type="EMBL" id="FUXM01000036">
    <property type="protein sequence ID" value="SKA19639.1"/>
    <property type="molecule type" value="Genomic_DNA"/>
</dbReference>
<evidence type="ECO:0000256" key="10">
    <source>
        <dbReference type="HAMAP-Rule" id="MF_01151"/>
    </source>
</evidence>
<dbReference type="PANTHER" id="PTHR21237:SF23">
    <property type="entry name" value="GRPE PROTEIN HOMOLOG, MITOCHONDRIAL"/>
    <property type="match status" value="1"/>
</dbReference>
<proteinExistence type="inferred from homology"/>
<evidence type="ECO:0000256" key="12">
    <source>
        <dbReference type="RuleBase" id="RU004478"/>
    </source>
</evidence>
<dbReference type="GO" id="GO:0000774">
    <property type="term" value="F:adenyl-nucleotide exchange factor activity"/>
    <property type="evidence" value="ECO:0007669"/>
    <property type="project" value="InterPro"/>
</dbReference>
<dbReference type="GO" id="GO:0006457">
    <property type="term" value="P:protein folding"/>
    <property type="evidence" value="ECO:0007669"/>
    <property type="project" value="InterPro"/>
</dbReference>
<keyword evidence="6 10" id="KW-0143">Chaperone</keyword>
<comment type="subunit">
    <text evidence="3 10">Homodimer.</text>
</comment>
<dbReference type="Gene3D" id="3.90.20.20">
    <property type="match status" value="1"/>
</dbReference>
<dbReference type="FunFam" id="2.30.22.10:FF:000001">
    <property type="entry name" value="Protein GrpE"/>
    <property type="match status" value="1"/>
</dbReference>
<dbReference type="Proteomes" id="UP000189933">
    <property type="component" value="Unassembled WGS sequence"/>
</dbReference>
<dbReference type="Gene3D" id="2.30.22.10">
    <property type="entry name" value="Head domain of nucleotide exchange factor GrpE"/>
    <property type="match status" value="1"/>
</dbReference>
<feature type="coiled-coil region" evidence="13">
    <location>
        <begin position="33"/>
        <end position="81"/>
    </location>
</feature>
<dbReference type="PROSITE" id="PS01071">
    <property type="entry name" value="GRPE"/>
    <property type="match status" value="1"/>
</dbReference>
<evidence type="ECO:0000256" key="3">
    <source>
        <dbReference type="ARBA" id="ARBA00011738"/>
    </source>
</evidence>